<evidence type="ECO:0000313" key="2">
    <source>
        <dbReference type="Proteomes" id="UP001239083"/>
    </source>
</evidence>
<gene>
    <name evidence="1" type="ORF">QFZ26_001989</name>
</gene>
<keyword evidence="2" id="KW-1185">Reference proteome</keyword>
<reference evidence="1 2" key="1">
    <citation type="submission" date="2023-07" db="EMBL/GenBank/DDBJ databases">
        <title>Comparative genomics of wheat-associated soil bacteria to identify genetic determinants of phenazine resistance.</title>
        <authorList>
            <person name="Mouncey N."/>
        </authorList>
    </citation>
    <scope>NUCLEOTIDE SEQUENCE [LARGE SCALE GENOMIC DNA]</scope>
    <source>
        <strain evidence="1 2">V3I3</strain>
    </source>
</reference>
<organism evidence="1 2">
    <name type="scientific">Agromyces ramosus</name>
    <dbReference type="NCBI Taxonomy" id="33879"/>
    <lineage>
        <taxon>Bacteria</taxon>
        <taxon>Bacillati</taxon>
        <taxon>Actinomycetota</taxon>
        <taxon>Actinomycetes</taxon>
        <taxon>Micrococcales</taxon>
        <taxon>Microbacteriaceae</taxon>
        <taxon>Agromyces</taxon>
    </lineage>
</organism>
<sequence length="71" mass="7871">MDLWNMAYDALPAKHEITTVDQRIAAANVLAILAVGQHLSRINEGESTFAEAVVDLARHFEPDAGKTDWHQ</sequence>
<protein>
    <submittedName>
        <fullName evidence="1">Uncharacterized protein</fullName>
    </submittedName>
</protein>
<dbReference type="Proteomes" id="UP001239083">
    <property type="component" value="Unassembled WGS sequence"/>
</dbReference>
<name>A0ABU0R8P0_9MICO</name>
<proteinExistence type="predicted"/>
<dbReference type="EMBL" id="JAUSYY010000001">
    <property type="protein sequence ID" value="MDQ0894434.1"/>
    <property type="molecule type" value="Genomic_DNA"/>
</dbReference>
<comment type="caution">
    <text evidence="1">The sequence shown here is derived from an EMBL/GenBank/DDBJ whole genome shotgun (WGS) entry which is preliminary data.</text>
</comment>
<accession>A0ABU0R8P0</accession>
<evidence type="ECO:0000313" key="1">
    <source>
        <dbReference type="EMBL" id="MDQ0894434.1"/>
    </source>
</evidence>